<evidence type="ECO:0000313" key="5">
    <source>
        <dbReference type="Proteomes" id="UP001220658"/>
    </source>
</evidence>
<evidence type="ECO:0000313" key="4">
    <source>
        <dbReference type="EMBL" id="MDC0828707.1"/>
    </source>
</evidence>
<organism evidence="4 5">
    <name type="scientific">Faecalitalea cylindroides</name>
    <dbReference type="NCBI Taxonomy" id="39483"/>
    <lineage>
        <taxon>Bacteria</taxon>
        <taxon>Bacillati</taxon>
        <taxon>Bacillota</taxon>
        <taxon>Erysipelotrichia</taxon>
        <taxon>Erysipelotrichales</taxon>
        <taxon>Erysipelotrichaceae</taxon>
        <taxon>Faecalitalea</taxon>
    </lineage>
</organism>
<protein>
    <submittedName>
        <fullName evidence="4">MBG domain-containing protein</fullName>
    </submittedName>
</protein>
<comment type="caution">
    <text evidence="4">The sequence shown here is derived from an EMBL/GenBank/DDBJ whole genome shotgun (WGS) entry which is preliminary data.</text>
</comment>
<dbReference type="Proteomes" id="UP001220658">
    <property type="component" value="Unassembled WGS sequence"/>
</dbReference>
<reference evidence="4" key="1">
    <citation type="submission" date="2023-01" db="EMBL/GenBank/DDBJ databases">
        <title>Human gut microbiome strain richness.</title>
        <authorList>
            <person name="Chen-Liaw A."/>
        </authorList>
    </citation>
    <scope>NUCLEOTIDE SEQUENCE</scope>
    <source>
        <strain evidence="4">D55st1_G4_D55t1_190419</strain>
    </source>
</reference>
<feature type="transmembrane region" description="Helical" evidence="2">
    <location>
        <begin position="603"/>
        <end position="620"/>
    </location>
</feature>
<feature type="transmembrane region" description="Helical" evidence="2">
    <location>
        <begin position="570"/>
        <end position="591"/>
    </location>
</feature>
<sequence>VVKDAQGNVVTDEFAVKTQSGTLTIAPAAVTITVANDSKVYGTLDPKFESPTVEGLIEDKDLGTITVVRTNSSEETAGTYEDVLDVTYTQNNNYTVTVNKGDFTITQQTIDPEDPSNIGVTVNSPSDYEYDGNAHQWKPDVTDKDNNLLDEGTDYIVSYDKDDFTNVTGIITVTIEGTGNYTGTVTRTYQITPRPVTLTSGSASKTYDGTALTNSEVTITSGSLVNASDVTYAAVGSITNAGSTANTIEVGYANAQMDANYDVRVVEGTLTVYAQSIDPEDPHDPDPEDPEQPVYMGVDTNSPSNVVYDGAAHQWLPTVTAEDGTVLVLGTDYNVTYSTTDFTNVTGEIVVTITGAGNYAGEITRTYQITPRPVTLTSGSASKTYDGTALTNSEVTITSGSLVNASDVTYAAVGSITNAGSSLNRISVSYASEQMARNYVVTLVEGTLTVNTAPTTPPTTPTTPPTTPGTPGTTTDDGATTDEPEVEEVEDEETPLSDGDVEDVEDNATPKGNNGIWALINLIAAIVTVILGLILLLSKRHRNDEEEDEEERQARIERGEEKEQEQKRGWICKVLGVIVAIASVVFFILTEDMSLPMALTDKWTIWMIVIAIVELVLVLVGRHWKDVDDEDQEQQA</sequence>
<keyword evidence="2" id="KW-0472">Membrane</keyword>
<feature type="transmembrane region" description="Helical" evidence="2">
    <location>
        <begin position="516"/>
        <end position="537"/>
    </location>
</feature>
<dbReference type="AlphaFoldDB" id="A0AAW6FU15"/>
<dbReference type="EMBL" id="JAQNCK010000023">
    <property type="protein sequence ID" value="MDC0828707.1"/>
    <property type="molecule type" value="Genomic_DNA"/>
</dbReference>
<dbReference type="InterPro" id="IPR041286">
    <property type="entry name" value="MBG_2"/>
</dbReference>
<feature type="domain" description="MBG" evidence="3">
    <location>
        <begin position="30"/>
        <end position="104"/>
    </location>
</feature>
<feature type="compositionally biased region" description="Pro residues" evidence="1">
    <location>
        <begin position="455"/>
        <end position="468"/>
    </location>
</feature>
<evidence type="ECO:0000256" key="2">
    <source>
        <dbReference type="SAM" id="Phobius"/>
    </source>
</evidence>
<feature type="compositionally biased region" description="Low complexity" evidence="1">
    <location>
        <begin position="469"/>
        <end position="478"/>
    </location>
</feature>
<gene>
    <name evidence="4" type="ORF">POG00_08270</name>
</gene>
<feature type="region of interest" description="Disordered" evidence="1">
    <location>
        <begin position="450"/>
        <end position="508"/>
    </location>
</feature>
<feature type="non-terminal residue" evidence="4">
    <location>
        <position position="1"/>
    </location>
</feature>
<feature type="compositionally biased region" description="Basic and acidic residues" evidence="1">
    <location>
        <begin position="552"/>
        <end position="562"/>
    </location>
</feature>
<dbReference type="Pfam" id="PF18676">
    <property type="entry name" value="MBG_2"/>
    <property type="match status" value="1"/>
</dbReference>
<evidence type="ECO:0000259" key="3">
    <source>
        <dbReference type="Pfam" id="PF18676"/>
    </source>
</evidence>
<keyword evidence="2" id="KW-1133">Transmembrane helix</keyword>
<keyword evidence="2" id="KW-0812">Transmembrane</keyword>
<accession>A0AAW6FU15</accession>
<dbReference type="RefSeq" id="WP_272013420.1">
    <property type="nucleotide sequence ID" value="NZ_JAQNCK010000023.1"/>
</dbReference>
<evidence type="ECO:0000256" key="1">
    <source>
        <dbReference type="SAM" id="MobiDB-lite"/>
    </source>
</evidence>
<feature type="region of interest" description="Disordered" evidence="1">
    <location>
        <begin position="542"/>
        <end position="562"/>
    </location>
</feature>
<proteinExistence type="predicted"/>
<name>A0AAW6FU15_9FIRM</name>
<feature type="compositionally biased region" description="Acidic residues" evidence="1">
    <location>
        <begin position="479"/>
        <end position="506"/>
    </location>
</feature>